<dbReference type="EMBL" id="AP022569">
    <property type="protein sequence ID" value="BBX47303.1"/>
    <property type="molecule type" value="Genomic_DNA"/>
</dbReference>
<gene>
    <name evidence="1" type="ORF">MCOO_33180</name>
</gene>
<evidence type="ECO:0000313" key="1">
    <source>
        <dbReference type="EMBL" id="BBX47303.1"/>
    </source>
</evidence>
<dbReference type="Proteomes" id="UP000465866">
    <property type="component" value="Chromosome"/>
</dbReference>
<name>A0A7I7KZJ0_9MYCO</name>
<accession>A0A7I7KZJ0</accession>
<reference evidence="1 2" key="1">
    <citation type="journal article" date="2019" name="Emerg. Microbes Infect.">
        <title>Comprehensive subspecies identification of 175 nontuberculous mycobacteria species based on 7547 genomic profiles.</title>
        <authorList>
            <person name="Matsumoto Y."/>
            <person name="Kinjo T."/>
            <person name="Motooka D."/>
            <person name="Nabeya D."/>
            <person name="Jung N."/>
            <person name="Uechi K."/>
            <person name="Horii T."/>
            <person name="Iida T."/>
            <person name="Fujita J."/>
            <person name="Nakamura S."/>
        </authorList>
    </citation>
    <scope>NUCLEOTIDE SEQUENCE [LARGE SCALE GENOMIC DNA]</scope>
    <source>
        <strain evidence="1 2">JCM 12404</strain>
    </source>
</reference>
<evidence type="ECO:0008006" key="3">
    <source>
        <dbReference type="Google" id="ProtNLM"/>
    </source>
</evidence>
<protein>
    <recommendedName>
        <fullName evidence="3">Cytochrome P450</fullName>
    </recommendedName>
</protein>
<dbReference type="AlphaFoldDB" id="A0A7I7KZJ0"/>
<proteinExistence type="predicted"/>
<dbReference type="RefSeq" id="WP_163777848.1">
    <property type="nucleotide sequence ID" value="NZ_AP022569.1"/>
</dbReference>
<evidence type="ECO:0000313" key="2">
    <source>
        <dbReference type="Proteomes" id="UP000465866"/>
    </source>
</evidence>
<dbReference type="Gene3D" id="3.30.43.20">
    <property type="match status" value="1"/>
</dbReference>
<dbReference type="KEGG" id="mcoo:MCOO_33180"/>
<sequence>MPSVHPLGTTDYSDVDFFSDPGLVADPYPFYDYLRTKCPVTPVPRSGVVAVTGYAELTEAS</sequence>
<organism evidence="1 2">
    <name type="scientific">Mycobacterium cookii</name>
    <dbReference type="NCBI Taxonomy" id="1775"/>
    <lineage>
        <taxon>Bacteria</taxon>
        <taxon>Bacillati</taxon>
        <taxon>Actinomycetota</taxon>
        <taxon>Actinomycetes</taxon>
        <taxon>Mycobacteriales</taxon>
        <taxon>Mycobacteriaceae</taxon>
        <taxon>Mycobacterium</taxon>
    </lineage>
</organism>
<keyword evidence="2" id="KW-1185">Reference proteome</keyword>